<keyword evidence="2" id="KW-0597">Phosphoprotein</keyword>
<keyword evidence="6" id="KW-0812">Transmembrane</keyword>
<dbReference type="PANTHER" id="PTHR36118:SF1">
    <property type="entry name" value="ION-TRANSLOCATING OXIDOREDUCTASE COMPLEX SUBUNIT G"/>
    <property type="match status" value="1"/>
</dbReference>
<dbReference type="PANTHER" id="PTHR36118">
    <property type="entry name" value="ION-TRANSLOCATING OXIDOREDUCTASE COMPLEX SUBUNIT G"/>
    <property type="match status" value="1"/>
</dbReference>
<reference evidence="8" key="1">
    <citation type="submission" date="2018-06" db="EMBL/GenBank/DDBJ databases">
        <authorList>
            <person name="Zhirakovskaya E."/>
        </authorList>
    </citation>
    <scope>NUCLEOTIDE SEQUENCE</scope>
</reference>
<name>A0A3B1E444_9ZZZZ</name>
<accession>A0A3B1E444</accession>
<gene>
    <name evidence="8" type="ORF">MNBD_PLANCTO03-1450</name>
</gene>
<organism evidence="8">
    <name type="scientific">hydrothermal vent metagenome</name>
    <dbReference type="NCBI Taxonomy" id="652676"/>
    <lineage>
        <taxon>unclassified sequences</taxon>
        <taxon>metagenomes</taxon>
        <taxon>ecological metagenomes</taxon>
    </lineage>
</organism>
<evidence type="ECO:0000256" key="4">
    <source>
        <dbReference type="ARBA" id="ARBA00022643"/>
    </source>
</evidence>
<feature type="transmembrane region" description="Helical" evidence="6">
    <location>
        <begin position="20"/>
        <end position="42"/>
    </location>
</feature>
<evidence type="ECO:0000256" key="1">
    <source>
        <dbReference type="ARBA" id="ARBA00022448"/>
    </source>
</evidence>
<dbReference type="Pfam" id="PF04205">
    <property type="entry name" value="FMN_bind"/>
    <property type="match status" value="1"/>
</dbReference>
<evidence type="ECO:0000256" key="2">
    <source>
        <dbReference type="ARBA" id="ARBA00022553"/>
    </source>
</evidence>
<dbReference type="GO" id="GO:0005886">
    <property type="term" value="C:plasma membrane"/>
    <property type="evidence" value="ECO:0007669"/>
    <property type="project" value="InterPro"/>
</dbReference>
<dbReference type="InterPro" id="IPR007329">
    <property type="entry name" value="FMN-bd"/>
</dbReference>
<protein>
    <submittedName>
        <fullName evidence="8">Electron transport complex protein RnfG</fullName>
    </submittedName>
</protein>
<dbReference type="InterPro" id="IPR010209">
    <property type="entry name" value="Ion_transpt_RnfG/RsxG"/>
</dbReference>
<keyword evidence="6" id="KW-1133">Transmembrane helix</keyword>
<evidence type="ECO:0000256" key="5">
    <source>
        <dbReference type="ARBA" id="ARBA00022982"/>
    </source>
</evidence>
<keyword evidence="5" id="KW-0249">Electron transport</keyword>
<feature type="domain" description="FMN-binding" evidence="7">
    <location>
        <begin position="113"/>
        <end position="199"/>
    </location>
</feature>
<evidence type="ECO:0000259" key="7">
    <source>
        <dbReference type="SMART" id="SM00900"/>
    </source>
</evidence>
<keyword evidence="6" id="KW-0472">Membrane</keyword>
<evidence type="ECO:0000256" key="6">
    <source>
        <dbReference type="SAM" id="Phobius"/>
    </source>
</evidence>
<keyword evidence="4" id="KW-0288">FMN</keyword>
<keyword evidence="1" id="KW-0813">Transport</keyword>
<sequence length="199" mass="21357">MNEVELTIEGQAPEPGGLRLVATLALAGMLSGLLLAGAFQITKPIIEANKIRELRKGVIKVVPGSTIVSRMALRDGTIVPITDEEKTDDPVIYGGYDDAGTFQGYAIANEGAGFQDLIQVLYGFDPARRRVIGMHILSSRETPGLGDKIFKDMDFVANFNDLSIDPTIVVVKDGRDQPNEVDSITGATISTKAVVKIIN</sequence>
<feature type="non-terminal residue" evidence="8">
    <location>
        <position position="199"/>
    </location>
</feature>
<evidence type="ECO:0000256" key="3">
    <source>
        <dbReference type="ARBA" id="ARBA00022630"/>
    </source>
</evidence>
<proteinExistence type="predicted"/>
<dbReference type="GO" id="GO:0009055">
    <property type="term" value="F:electron transfer activity"/>
    <property type="evidence" value="ECO:0007669"/>
    <property type="project" value="InterPro"/>
</dbReference>
<dbReference type="GO" id="GO:0010181">
    <property type="term" value="F:FMN binding"/>
    <property type="evidence" value="ECO:0007669"/>
    <property type="project" value="InterPro"/>
</dbReference>
<evidence type="ECO:0000313" key="8">
    <source>
        <dbReference type="EMBL" id="VAX40615.1"/>
    </source>
</evidence>
<dbReference type="EMBL" id="UOGK01000418">
    <property type="protein sequence ID" value="VAX40615.1"/>
    <property type="molecule type" value="Genomic_DNA"/>
</dbReference>
<keyword evidence="3" id="KW-0285">Flavoprotein</keyword>
<dbReference type="GO" id="GO:0022900">
    <property type="term" value="P:electron transport chain"/>
    <property type="evidence" value="ECO:0007669"/>
    <property type="project" value="InterPro"/>
</dbReference>
<dbReference type="SMART" id="SM00900">
    <property type="entry name" value="FMN_bind"/>
    <property type="match status" value="1"/>
</dbReference>
<dbReference type="AlphaFoldDB" id="A0A3B1E444"/>